<accession>X1RLU0</accession>
<reference evidence="1" key="1">
    <citation type="journal article" date="2014" name="Front. Microbiol.">
        <title>High frequency of phylogenetically diverse reductive dehalogenase-homologous genes in deep subseafloor sedimentary metagenomes.</title>
        <authorList>
            <person name="Kawai M."/>
            <person name="Futagami T."/>
            <person name="Toyoda A."/>
            <person name="Takaki Y."/>
            <person name="Nishi S."/>
            <person name="Hori S."/>
            <person name="Arai W."/>
            <person name="Tsubouchi T."/>
            <person name="Morono Y."/>
            <person name="Uchiyama I."/>
            <person name="Ito T."/>
            <person name="Fujiyama A."/>
            <person name="Inagaki F."/>
            <person name="Takami H."/>
        </authorList>
    </citation>
    <scope>NUCLEOTIDE SEQUENCE</scope>
    <source>
        <strain evidence="1">Expedition CK06-06</strain>
    </source>
</reference>
<proteinExistence type="predicted"/>
<evidence type="ECO:0000313" key="1">
    <source>
        <dbReference type="EMBL" id="GAI64140.1"/>
    </source>
</evidence>
<organism evidence="1">
    <name type="scientific">marine sediment metagenome</name>
    <dbReference type="NCBI Taxonomy" id="412755"/>
    <lineage>
        <taxon>unclassified sequences</taxon>
        <taxon>metagenomes</taxon>
        <taxon>ecological metagenomes</taxon>
    </lineage>
</organism>
<feature type="non-terminal residue" evidence="1">
    <location>
        <position position="33"/>
    </location>
</feature>
<protein>
    <submittedName>
        <fullName evidence="1">Uncharacterized protein</fullName>
    </submittedName>
</protein>
<comment type="caution">
    <text evidence="1">The sequence shown here is derived from an EMBL/GenBank/DDBJ whole genome shotgun (WGS) entry which is preliminary data.</text>
</comment>
<sequence>DKLGSAKNYINYFNKGFIRNFKIKTLEQNRSIS</sequence>
<feature type="non-terminal residue" evidence="1">
    <location>
        <position position="1"/>
    </location>
</feature>
<gene>
    <name evidence="1" type="ORF">S06H3_67112</name>
</gene>
<name>X1RLU0_9ZZZZ</name>
<dbReference type="EMBL" id="BARV01046234">
    <property type="protein sequence ID" value="GAI64140.1"/>
    <property type="molecule type" value="Genomic_DNA"/>
</dbReference>
<dbReference type="AlphaFoldDB" id="X1RLU0"/>